<dbReference type="GO" id="GO:0006508">
    <property type="term" value="P:proteolysis"/>
    <property type="evidence" value="ECO:0007669"/>
    <property type="project" value="UniProtKB-KW"/>
</dbReference>
<evidence type="ECO:0000256" key="7">
    <source>
        <dbReference type="ARBA" id="ARBA00023136"/>
    </source>
</evidence>
<dbReference type="InterPro" id="IPR022764">
    <property type="entry name" value="Peptidase_S54_rhomboid_dom"/>
</dbReference>
<gene>
    <name evidence="10" type="ORF">EA58_13370</name>
</gene>
<sequence>MEESLLDQSDKDAINFIGTVVVLCFVVHVINMLMGGYLVDYGLLPRHVTHTIGLVAYPFIHGSWAHLFSNIVSFSVLGYLVSRSGLSRFMAVFLICWAISGAGVWLFGRMHYHIGLSGIIYGLWAYLLVYALLRRSIKSIVIAVIVMFFYGSMLAGIIPARSWISYESHLFGVVGGAFAGYVFARRDKQRALANVEQ</sequence>
<dbReference type="InterPro" id="IPR035952">
    <property type="entry name" value="Rhomboid-like_sf"/>
</dbReference>
<evidence type="ECO:0000256" key="3">
    <source>
        <dbReference type="ARBA" id="ARBA00022670"/>
    </source>
</evidence>
<organism evidence="10 11">
    <name type="scientific">Photobacterium galatheae</name>
    <dbReference type="NCBI Taxonomy" id="1654360"/>
    <lineage>
        <taxon>Bacteria</taxon>
        <taxon>Pseudomonadati</taxon>
        <taxon>Pseudomonadota</taxon>
        <taxon>Gammaproteobacteria</taxon>
        <taxon>Vibrionales</taxon>
        <taxon>Vibrionaceae</taxon>
        <taxon>Photobacterium</taxon>
    </lineage>
</organism>
<feature type="transmembrane region" description="Helical" evidence="8">
    <location>
        <begin position="12"/>
        <end position="39"/>
    </location>
</feature>
<comment type="similarity">
    <text evidence="2">Belongs to the peptidase S54 family.</text>
</comment>
<feature type="domain" description="Peptidase S54 rhomboid" evidence="9">
    <location>
        <begin position="52"/>
        <end position="185"/>
    </location>
</feature>
<dbReference type="GO" id="GO:0016020">
    <property type="term" value="C:membrane"/>
    <property type="evidence" value="ECO:0007669"/>
    <property type="project" value="UniProtKB-SubCell"/>
</dbReference>
<feature type="transmembrane region" description="Helical" evidence="8">
    <location>
        <begin position="89"/>
        <end position="108"/>
    </location>
</feature>
<proteinExistence type="inferred from homology"/>
<evidence type="ECO:0000256" key="4">
    <source>
        <dbReference type="ARBA" id="ARBA00022692"/>
    </source>
</evidence>
<dbReference type="Proteomes" id="UP000027192">
    <property type="component" value="Unassembled WGS sequence"/>
</dbReference>
<dbReference type="OrthoDB" id="465874at2"/>
<dbReference type="Gene3D" id="1.20.1540.10">
    <property type="entry name" value="Rhomboid-like"/>
    <property type="match status" value="1"/>
</dbReference>
<dbReference type="PANTHER" id="PTHR43066:SF1">
    <property type="entry name" value="RHOMBOID PROTEIN 2"/>
    <property type="match status" value="1"/>
</dbReference>
<dbReference type="AlphaFoldDB" id="A0A066RLB3"/>
<evidence type="ECO:0000256" key="2">
    <source>
        <dbReference type="ARBA" id="ARBA00009045"/>
    </source>
</evidence>
<evidence type="ECO:0000313" key="11">
    <source>
        <dbReference type="Proteomes" id="UP000027192"/>
    </source>
</evidence>
<dbReference type="STRING" id="1654360.EA58_13370"/>
<evidence type="ECO:0000313" key="10">
    <source>
        <dbReference type="EMBL" id="KDM91134.1"/>
    </source>
</evidence>
<reference evidence="10 11" key="1">
    <citation type="submission" date="2014-04" db="EMBL/GenBank/DDBJ databases">
        <title>Draft genome sequence of Photobacterium halotolerans S2753: a solonamide, ngercheumicin and holomycin producer.</title>
        <authorList>
            <person name="Machado H.R."/>
            <person name="Gram L."/>
        </authorList>
    </citation>
    <scope>NUCLEOTIDE SEQUENCE [LARGE SCALE GENOMIC DNA]</scope>
    <source>
        <strain evidence="10 11">S2753</strain>
    </source>
</reference>
<comment type="subcellular location">
    <subcellularLocation>
        <location evidence="1">Membrane</location>
        <topology evidence="1">Multi-pass membrane protein</topology>
    </subcellularLocation>
</comment>
<keyword evidence="11" id="KW-1185">Reference proteome</keyword>
<dbReference type="PANTHER" id="PTHR43066">
    <property type="entry name" value="RHOMBOID-RELATED PROTEIN"/>
    <property type="match status" value="1"/>
</dbReference>
<dbReference type="EMBL" id="JMIB01000026">
    <property type="protein sequence ID" value="KDM91134.1"/>
    <property type="molecule type" value="Genomic_DNA"/>
</dbReference>
<feature type="transmembrane region" description="Helical" evidence="8">
    <location>
        <begin position="140"/>
        <end position="160"/>
    </location>
</feature>
<evidence type="ECO:0000256" key="1">
    <source>
        <dbReference type="ARBA" id="ARBA00004141"/>
    </source>
</evidence>
<accession>A0A066RLB3</accession>
<name>A0A066RLB3_9GAMM</name>
<evidence type="ECO:0000256" key="6">
    <source>
        <dbReference type="ARBA" id="ARBA00022989"/>
    </source>
</evidence>
<evidence type="ECO:0000256" key="8">
    <source>
        <dbReference type="SAM" id="Phobius"/>
    </source>
</evidence>
<keyword evidence="7 8" id="KW-0472">Membrane</keyword>
<evidence type="ECO:0000256" key="5">
    <source>
        <dbReference type="ARBA" id="ARBA00022801"/>
    </source>
</evidence>
<evidence type="ECO:0000259" key="9">
    <source>
        <dbReference type="Pfam" id="PF01694"/>
    </source>
</evidence>
<dbReference type="SUPFAM" id="SSF144091">
    <property type="entry name" value="Rhomboid-like"/>
    <property type="match status" value="1"/>
</dbReference>
<comment type="caution">
    <text evidence="10">The sequence shown here is derived from an EMBL/GenBank/DDBJ whole genome shotgun (WGS) entry which is preliminary data.</text>
</comment>
<dbReference type="Pfam" id="PF01694">
    <property type="entry name" value="Rhomboid"/>
    <property type="match status" value="1"/>
</dbReference>
<keyword evidence="3 10" id="KW-0645">Protease</keyword>
<keyword evidence="4 8" id="KW-0812">Transmembrane</keyword>
<keyword evidence="6 8" id="KW-1133">Transmembrane helix</keyword>
<feature type="transmembrane region" description="Helical" evidence="8">
    <location>
        <begin position="166"/>
        <end position="184"/>
    </location>
</feature>
<feature type="transmembrane region" description="Helical" evidence="8">
    <location>
        <begin position="59"/>
        <end position="82"/>
    </location>
</feature>
<dbReference type="GO" id="GO:0004252">
    <property type="term" value="F:serine-type endopeptidase activity"/>
    <property type="evidence" value="ECO:0007669"/>
    <property type="project" value="InterPro"/>
</dbReference>
<feature type="transmembrane region" description="Helical" evidence="8">
    <location>
        <begin position="114"/>
        <end position="133"/>
    </location>
</feature>
<keyword evidence="5" id="KW-0378">Hydrolase</keyword>
<protein>
    <submittedName>
        <fullName evidence="10">Protease</fullName>
    </submittedName>
</protein>